<dbReference type="InterPro" id="IPR009057">
    <property type="entry name" value="Homeodomain-like_sf"/>
</dbReference>
<keyword evidence="3" id="KW-0804">Transcription</keyword>
<dbReference type="InterPro" id="IPR018060">
    <property type="entry name" value="HTH_AraC"/>
</dbReference>
<dbReference type="Pfam" id="PF02311">
    <property type="entry name" value="AraC_binding"/>
    <property type="match status" value="1"/>
</dbReference>
<evidence type="ECO:0000256" key="1">
    <source>
        <dbReference type="ARBA" id="ARBA00023015"/>
    </source>
</evidence>
<dbReference type="SUPFAM" id="SSF46689">
    <property type="entry name" value="Homeodomain-like"/>
    <property type="match status" value="2"/>
</dbReference>
<dbReference type="InterPro" id="IPR003313">
    <property type="entry name" value="AraC-bd"/>
</dbReference>
<dbReference type="Pfam" id="PF12833">
    <property type="entry name" value="HTH_18"/>
    <property type="match status" value="1"/>
</dbReference>
<dbReference type="PROSITE" id="PS01124">
    <property type="entry name" value="HTH_ARAC_FAMILY_2"/>
    <property type="match status" value="1"/>
</dbReference>
<evidence type="ECO:0000256" key="3">
    <source>
        <dbReference type="ARBA" id="ARBA00023163"/>
    </source>
</evidence>
<dbReference type="PANTHER" id="PTHR43280">
    <property type="entry name" value="ARAC-FAMILY TRANSCRIPTIONAL REGULATOR"/>
    <property type="match status" value="1"/>
</dbReference>
<evidence type="ECO:0000313" key="5">
    <source>
        <dbReference type="EMBL" id="TYP79637.1"/>
    </source>
</evidence>
<evidence type="ECO:0000313" key="6">
    <source>
        <dbReference type="Proteomes" id="UP000323257"/>
    </source>
</evidence>
<sequence length="297" mass="34563">MKGLTIPLAQPVRFHAAGEFLSETEWKHMERAIGNYELIIGIEETAYIREEASTFDVGPGDLLLLWPGRTHGGYRLSRPGVKFWWIHFDAEEMETLSEERWKQEAEELLHRPQRAWASDRLFLPQFMRGMQAERVPILVKQLLHVANSNYMTKQAADYLLTSLLIEISEHALHRFESGAAKAERGNLQFATIAEWTRIHASSPLAASDIAERFNYNKDYLTRLFKKHTGEGPLAFIHKVRLGKAKELLTRTDQSIGEIARASGFQDEKYFMRLFRQYERMTPSQYRNAYHRTFLNNF</sequence>
<reference evidence="5 6" key="1">
    <citation type="submission" date="2019-07" db="EMBL/GenBank/DDBJ databases">
        <title>Genomic Encyclopedia of Type Strains, Phase III (KMG-III): the genomes of soil and plant-associated and newly described type strains.</title>
        <authorList>
            <person name="Whitman W."/>
        </authorList>
    </citation>
    <scope>NUCLEOTIDE SEQUENCE [LARGE SCALE GENOMIC DNA]</scope>
    <source>
        <strain evidence="5 6">BL24</strain>
    </source>
</reference>
<name>A0A5S5CL94_9BACL</name>
<dbReference type="SUPFAM" id="SSF51215">
    <property type="entry name" value="Regulatory protein AraC"/>
    <property type="match status" value="1"/>
</dbReference>
<protein>
    <submittedName>
        <fullName evidence="5">AraC-like DNA-binding protein</fullName>
    </submittedName>
</protein>
<evidence type="ECO:0000259" key="4">
    <source>
        <dbReference type="PROSITE" id="PS01124"/>
    </source>
</evidence>
<dbReference type="InterPro" id="IPR018062">
    <property type="entry name" value="HTH_AraC-typ_CS"/>
</dbReference>
<keyword evidence="1" id="KW-0805">Transcription regulation</keyword>
<dbReference type="Gene3D" id="1.10.10.60">
    <property type="entry name" value="Homeodomain-like"/>
    <property type="match status" value="2"/>
</dbReference>
<gene>
    <name evidence="5" type="ORF">BCM02_101758</name>
</gene>
<organism evidence="5 6">
    <name type="scientific">Paenibacillus methanolicus</name>
    <dbReference type="NCBI Taxonomy" id="582686"/>
    <lineage>
        <taxon>Bacteria</taxon>
        <taxon>Bacillati</taxon>
        <taxon>Bacillota</taxon>
        <taxon>Bacilli</taxon>
        <taxon>Bacillales</taxon>
        <taxon>Paenibacillaceae</taxon>
        <taxon>Paenibacillus</taxon>
    </lineage>
</organism>
<proteinExistence type="predicted"/>
<dbReference type="SMART" id="SM00342">
    <property type="entry name" value="HTH_ARAC"/>
    <property type="match status" value="1"/>
</dbReference>
<dbReference type="GO" id="GO:0043565">
    <property type="term" value="F:sequence-specific DNA binding"/>
    <property type="evidence" value="ECO:0007669"/>
    <property type="project" value="InterPro"/>
</dbReference>
<feature type="domain" description="HTH araC/xylS-type" evidence="4">
    <location>
        <begin position="190"/>
        <end position="288"/>
    </location>
</feature>
<dbReference type="EMBL" id="VNHS01000001">
    <property type="protein sequence ID" value="TYP79637.1"/>
    <property type="molecule type" value="Genomic_DNA"/>
</dbReference>
<dbReference type="InterPro" id="IPR037923">
    <property type="entry name" value="HTH-like"/>
</dbReference>
<dbReference type="PRINTS" id="PR00032">
    <property type="entry name" value="HTHARAC"/>
</dbReference>
<dbReference type="PROSITE" id="PS00041">
    <property type="entry name" value="HTH_ARAC_FAMILY_1"/>
    <property type="match status" value="1"/>
</dbReference>
<evidence type="ECO:0000256" key="2">
    <source>
        <dbReference type="ARBA" id="ARBA00023125"/>
    </source>
</evidence>
<dbReference type="OrthoDB" id="192171at2"/>
<accession>A0A5S5CL94</accession>
<dbReference type="InterPro" id="IPR020449">
    <property type="entry name" value="Tscrpt_reg_AraC-type_HTH"/>
</dbReference>
<dbReference type="GO" id="GO:0003700">
    <property type="term" value="F:DNA-binding transcription factor activity"/>
    <property type="evidence" value="ECO:0007669"/>
    <property type="project" value="InterPro"/>
</dbReference>
<keyword evidence="6" id="KW-1185">Reference proteome</keyword>
<dbReference type="Proteomes" id="UP000323257">
    <property type="component" value="Unassembled WGS sequence"/>
</dbReference>
<dbReference type="AlphaFoldDB" id="A0A5S5CL94"/>
<dbReference type="RefSeq" id="WP_148927678.1">
    <property type="nucleotide sequence ID" value="NZ_VNHS01000001.1"/>
</dbReference>
<keyword evidence="2 5" id="KW-0238">DNA-binding</keyword>
<dbReference type="PANTHER" id="PTHR43280:SF2">
    <property type="entry name" value="HTH-TYPE TRANSCRIPTIONAL REGULATOR EXSA"/>
    <property type="match status" value="1"/>
</dbReference>
<comment type="caution">
    <text evidence="5">The sequence shown here is derived from an EMBL/GenBank/DDBJ whole genome shotgun (WGS) entry which is preliminary data.</text>
</comment>